<name>A0A9P6H6Y2_9AGAM</name>
<feature type="transmembrane region" description="Helical" evidence="2">
    <location>
        <begin position="20"/>
        <end position="38"/>
    </location>
</feature>
<evidence type="ECO:0000256" key="1">
    <source>
        <dbReference type="SAM" id="MobiDB-lite"/>
    </source>
</evidence>
<dbReference type="Proteomes" id="UP000736335">
    <property type="component" value="Unassembled WGS sequence"/>
</dbReference>
<dbReference type="EMBL" id="WIUZ02000016">
    <property type="protein sequence ID" value="KAF9780550.1"/>
    <property type="molecule type" value="Genomic_DNA"/>
</dbReference>
<protein>
    <recommendedName>
        <fullName evidence="3">DUF6533 domain-containing protein</fullName>
    </recommendedName>
</protein>
<dbReference type="AlphaFoldDB" id="A0A9P6H6Y2"/>
<comment type="caution">
    <text evidence="4">The sequence shown here is derived from an EMBL/GenBank/DDBJ whole genome shotgun (WGS) entry which is preliminary data.</text>
</comment>
<evidence type="ECO:0000313" key="4">
    <source>
        <dbReference type="EMBL" id="KAF9780550.1"/>
    </source>
</evidence>
<gene>
    <name evidence="4" type="ORF">BJ322DRAFT_299363</name>
</gene>
<keyword evidence="2" id="KW-0472">Membrane</keyword>
<feature type="transmembrane region" description="Helical" evidence="2">
    <location>
        <begin position="190"/>
        <end position="210"/>
    </location>
</feature>
<feature type="transmembrane region" description="Helical" evidence="2">
    <location>
        <begin position="216"/>
        <end position="235"/>
    </location>
</feature>
<feature type="region of interest" description="Disordered" evidence="1">
    <location>
        <begin position="244"/>
        <end position="267"/>
    </location>
</feature>
<keyword evidence="5" id="KW-1185">Reference proteome</keyword>
<dbReference type="InterPro" id="IPR045340">
    <property type="entry name" value="DUF6533"/>
</dbReference>
<feature type="compositionally biased region" description="Polar residues" evidence="1">
    <location>
        <begin position="253"/>
        <end position="267"/>
    </location>
</feature>
<keyword evidence="2" id="KW-1133">Transmembrane helix</keyword>
<keyword evidence="2" id="KW-0812">Transmembrane</keyword>
<dbReference type="Pfam" id="PF20151">
    <property type="entry name" value="DUF6533"/>
    <property type="match status" value="1"/>
</dbReference>
<feature type="domain" description="DUF6533" evidence="3">
    <location>
        <begin position="20"/>
        <end position="65"/>
    </location>
</feature>
<proteinExistence type="predicted"/>
<organism evidence="4 5">
    <name type="scientific">Thelephora terrestris</name>
    <dbReference type="NCBI Taxonomy" id="56493"/>
    <lineage>
        <taxon>Eukaryota</taxon>
        <taxon>Fungi</taxon>
        <taxon>Dikarya</taxon>
        <taxon>Basidiomycota</taxon>
        <taxon>Agaricomycotina</taxon>
        <taxon>Agaricomycetes</taxon>
        <taxon>Thelephorales</taxon>
        <taxon>Thelephoraceae</taxon>
        <taxon>Thelephora</taxon>
    </lineage>
</organism>
<feature type="transmembrane region" description="Helical" evidence="2">
    <location>
        <begin position="50"/>
        <end position="72"/>
    </location>
</feature>
<evidence type="ECO:0000313" key="5">
    <source>
        <dbReference type="Proteomes" id="UP000736335"/>
    </source>
</evidence>
<evidence type="ECO:0000256" key="2">
    <source>
        <dbReference type="SAM" id="Phobius"/>
    </source>
</evidence>
<accession>A0A9P6H6Y2</accession>
<evidence type="ECO:0000259" key="3">
    <source>
        <dbReference type="Pfam" id="PF20151"/>
    </source>
</evidence>
<feature type="transmembrane region" description="Helical" evidence="2">
    <location>
        <begin position="147"/>
        <end position="169"/>
    </location>
</feature>
<dbReference type="OrthoDB" id="2745134at2759"/>
<sequence>MSSELHEIVQVGQDITSIMYYWVALTTILFYDYFLTLEDELQYAWKGKRSWAFPIFFLNRYLPLANMIWFAVSNFTYSYEMYQDFLHRDPFLRLVHADGAGHLELAQLALGVYLTNLAASALPQRFPPINLPEYRLCLFTRHPKVEIAYTAMSLIYDVLAFVVIAVLAVRSAGRDFNMPHLLRAIVQDSTVYFLVIFTSHFVLELMLLLARPSLQLLPAIGNVVYLPLMMNRLMLSLRKTANPPDAGGGRLRASSTHRNTRATWISL</sequence>
<reference evidence="4" key="2">
    <citation type="submission" date="2020-11" db="EMBL/GenBank/DDBJ databases">
        <authorList>
            <consortium name="DOE Joint Genome Institute"/>
            <person name="Kuo A."/>
            <person name="Miyauchi S."/>
            <person name="Kiss E."/>
            <person name="Drula E."/>
            <person name="Kohler A."/>
            <person name="Sanchez-Garcia M."/>
            <person name="Andreopoulos B."/>
            <person name="Barry K.W."/>
            <person name="Bonito G."/>
            <person name="Buee M."/>
            <person name="Carver A."/>
            <person name="Chen C."/>
            <person name="Cichocki N."/>
            <person name="Clum A."/>
            <person name="Culley D."/>
            <person name="Crous P.W."/>
            <person name="Fauchery L."/>
            <person name="Girlanda M."/>
            <person name="Hayes R."/>
            <person name="Keri Z."/>
            <person name="Labutti K."/>
            <person name="Lipzen A."/>
            <person name="Lombard V."/>
            <person name="Magnuson J."/>
            <person name="Maillard F."/>
            <person name="Morin E."/>
            <person name="Murat C."/>
            <person name="Nolan M."/>
            <person name="Ohm R."/>
            <person name="Pangilinan J."/>
            <person name="Pereira M."/>
            <person name="Perotto S."/>
            <person name="Peter M."/>
            <person name="Riley R."/>
            <person name="Sitrit Y."/>
            <person name="Stielow B."/>
            <person name="Szollosi G."/>
            <person name="Zifcakova L."/>
            <person name="Stursova M."/>
            <person name="Spatafora J.W."/>
            <person name="Tedersoo L."/>
            <person name="Vaario L.-M."/>
            <person name="Yamada A."/>
            <person name="Yan M."/>
            <person name="Wang P."/>
            <person name="Xu J."/>
            <person name="Bruns T."/>
            <person name="Baldrian P."/>
            <person name="Vilgalys R."/>
            <person name="Henrissat B."/>
            <person name="Grigoriev I.V."/>
            <person name="Hibbett D."/>
            <person name="Nagy L.G."/>
            <person name="Martin F.M."/>
        </authorList>
    </citation>
    <scope>NUCLEOTIDE SEQUENCE</scope>
    <source>
        <strain evidence="4">UH-Tt-Lm1</strain>
    </source>
</reference>
<reference evidence="4" key="1">
    <citation type="journal article" date="2020" name="Nat. Commun.">
        <title>Large-scale genome sequencing of mycorrhizal fungi provides insights into the early evolution of symbiotic traits.</title>
        <authorList>
            <person name="Miyauchi S."/>
            <person name="Kiss E."/>
            <person name="Kuo A."/>
            <person name="Drula E."/>
            <person name="Kohler A."/>
            <person name="Sanchez-Garcia M."/>
            <person name="Morin E."/>
            <person name="Andreopoulos B."/>
            <person name="Barry K.W."/>
            <person name="Bonito G."/>
            <person name="Buee M."/>
            <person name="Carver A."/>
            <person name="Chen C."/>
            <person name="Cichocki N."/>
            <person name="Clum A."/>
            <person name="Culley D."/>
            <person name="Crous P.W."/>
            <person name="Fauchery L."/>
            <person name="Girlanda M."/>
            <person name="Hayes R.D."/>
            <person name="Keri Z."/>
            <person name="LaButti K."/>
            <person name="Lipzen A."/>
            <person name="Lombard V."/>
            <person name="Magnuson J."/>
            <person name="Maillard F."/>
            <person name="Murat C."/>
            <person name="Nolan M."/>
            <person name="Ohm R.A."/>
            <person name="Pangilinan J."/>
            <person name="Pereira M.F."/>
            <person name="Perotto S."/>
            <person name="Peter M."/>
            <person name="Pfister S."/>
            <person name="Riley R."/>
            <person name="Sitrit Y."/>
            <person name="Stielow J.B."/>
            <person name="Szollosi G."/>
            <person name="Zifcakova L."/>
            <person name="Stursova M."/>
            <person name="Spatafora J.W."/>
            <person name="Tedersoo L."/>
            <person name="Vaario L.M."/>
            <person name="Yamada A."/>
            <person name="Yan M."/>
            <person name="Wang P."/>
            <person name="Xu J."/>
            <person name="Bruns T."/>
            <person name="Baldrian P."/>
            <person name="Vilgalys R."/>
            <person name="Dunand C."/>
            <person name="Henrissat B."/>
            <person name="Grigoriev I.V."/>
            <person name="Hibbett D."/>
            <person name="Nagy L.G."/>
            <person name="Martin F.M."/>
        </authorList>
    </citation>
    <scope>NUCLEOTIDE SEQUENCE</scope>
    <source>
        <strain evidence="4">UH-Tt-Lm1</strain>
    </source>
</reference>